<dbReference type="EMBL" id="LAVV01006436">
    <property type="protein sequence ID" value="KNZ59944.1"/>
    <property type="molecule type" value="Genomic_DNA"/>
</dbReference>
<dbReference type="AlphaFoldDB" id="A0A0L6VGU3"/>
<proteinExistence type="predicted"/>
<sequence>MNNSINKTWQEEILGKTPNEVLLGLLKQRSWVWDVAVIHSSFSNQPSCTAKKNLLNCLQFTFSILQPSCHQNSTFEASFSAVMWLSLTKITKTRYRLPLLHVIGQAVKNKTFSIGFFFLMEKNKLGYIWAVNNLHKTSGMLIESPRLLEVKHFLSKWPNVLEYHKISSPLVNEHFSLACASHFPHLRNLNTSHFEFNHPLIKIFISNTSGIGKEYIKSLTNISCSFSHLPQNPSKHAILKGQKFKMLEKKDLTEPCSQIFYKGYGIPFSHMIHEILKECRPIEPEDFHPQWCSNSIQSTLPSKNLLNCLQLTCRKSKKASGVTPTFHQDLFSKYLMHSHFAYCTVIVPKINICKQVKFGWQLGWTGISEIPPASEGVRAGS</sequence>
<evidence type="ECO:0000313" key="2">
    <source>
        <dbReference type="Proteomes" id="UP000037035"/>
    </source>
</evidence>
<keyword evidence="2" id="KW-1185">Reference proteome</keyword>
<protein>
    <submittedName>
        <fullName evidence="1">Uncharacterized protein</fullName>
    </submittedName>
</protein>
<name>A0A0L6VGU3_9BASI</name>
<dbReference type="VEuPathDB" id="FungiDB:VP01_1639g11"/>
<evidence type="ECO:0000313" key="1">
    <source>
        <dbReference type="EMBL" id="KNZ59944.1"/>
    </source>
</evidence>
<dbReference type="OrthoDB" id="3356549at2759"/>
<organism evidence="1 2">
    <name type="scientific">Puccinia sorghi</name>
    <dbReference type="NCBI Taxonomy" id="27349"/>
    <lineage>
        <taxon>Eukaryota</taxon>
        <taxon>Fungi</taxon>
        <taxon>Dikarya</taxon>
        <taxon>Basidiomycota</taxon>
        <taxon>Pucciniomycotina</taxon>
        <taxon>Pucciniomycetes</taxon>
        <taxon>Pucciniales</taxon>
        <taxon>Pucciniaceae</taxon>
        <taxon>Puccinia</taxon>
    </lineage>
</organism>
<comment type="caution">
    <text evidence="1">The sequence shown here is derived from an EMBL/GenBank/DDBJ whole genome shotgun (WGS) entry which is preliminary data.</text>
</comment>
<reference evidence="1 2" key="1">
    <citation type="submission" date="2015-08" db="EMBL/GenBank/DDBJ databases">
        <title>Next Generation Sequencing and Analysis of the Genome of Puccinia sorghi L Schw, the Causal Agent of Maize Common Rust.</title>
        <authorList>
            <person name="Rochi L."/>
            <person name="Burguener G."/>
            <person name="Darino M."/>
            <person name="Turjanski A."/>
            <person name="Kreff E."/>
            <person name="Dieguez M.J."/>
            <person name="Sacco F."/>
        </authorList>
    </citation>
    <scope>NUCLEOTIDE SEQUENCE [LARGE SCALE GENOMIC DNA]</scope>
    <source>
        <strain evidence="1 2">RO10H11247</strain>
    </source>
</reference>
<dbReference type="Proteomes" id="UP000037035">
    <property type="component" value="Unassembled WGS sequence"/>
</dbReference>
<accession>A0A0L6VGU3</accession>
<gene>
    <name evidence="1" type="ORF">VP01_1639g11</name>
</gene>